<evidence type="ECO:0000313" key="4">
    <source>
        <dbReference type="Proteomes" id="UP001204621"/>
    </source>
</evidence>
<reference evidence="3 4" key="1">
    <citation type="submission" date="2022-08" db="EMBL/GenBank/DDBJ databases">
        <title>Reclassification of Massilia species as members of the genera Telluria, Duganella, Pseudoduganella, Mokoshia gen. nov. and Zemynaea gen. nov. using orthogonal and non-orthogonal genome-based approaches.</title>
        <authorList>
            <person name="Bowman J.P."/>
        </authorList>
    </citation>
    <scope>NUCLEOTIDE SEQUENCE [LARGE SCALE GENOMIC DNA]</scope>
    <source>
        <strain evidence="3 4">JCM 31606</strain>
    </source>
</reference>
<evidence type="ECO:0000256" key="1">
    <source>
        <dbReference type="ARBA" id="ARBA00022729"/>
    </source>
</evidence>
<name>A0ABT2CSA7_9BURK</name>
<sequence length="362" mass="39610">MALKLIAAALALACATAHAAPPRGYPADYQHIVDAARTEGKLVVKSVLSNKAAAPLVQDFMRMYPGIEVDYDGELGSNEMDAWVREHDGKAEGADVVWSSSMDLQMELVKEGYAQAWHSPQADKVPAWANYRDLAYGTTFEPVAIVYNKDLVQGDQVPRDHASFARVIRDPRFKGKVTAFDIEKSGVGFMFAAQDLQHYKEMPALLRSMGAAAYQPSPGTGNMLTKINSGEYLIGYNVMGAYAMSRSQADLPHLGVVLPKDFTMVLTRVTFIAAHARHPNAARLWTDFLLSAHGQKVLGDAVKLAPIRADVDAEVSQARLLREINGHVRPIAVNLDLTGPIQPQRHEELLHSWKQAVAEGGN</sequence>
<proteinExistence type="predicted"/>
<dbReference type="Gene3D" id="3.40.190.10">
    <property type="entry name" value="Periplasmic binding protein-like II"/>
    <property type="match status" value="2"/>
</dbReference>
<feature type="signal peptide" evidence="2">
    <location>
        <begin position="1"/>
        <end position="19"/>
    </location>
</feature>
<organism evidence="3 4">
    <name type="scientific">Massilia terrae</name>
    <dbReference type="NCBI Taxonomy" id="1811224"/>
    <lineage>
        <taxon>Bacteria</taxon>
        <taxon>Pseudomonadati</taxon>
        <taxon>Pseudomonadota</taxon>
        <taxon>Betaproteobacteria</taxon>
        <taxon>Burkholderiales</taxon>
        <taxon>Oxalobacteraceae</taxon>
        <taxon>Telluria group</taxon>
        <taxon>Massilia</taxon>
    </lineage>
</organism>
<keyword evidence="1 2" id="KW-0732">Signal</keyword>
<dbReference type="RefSeq" id="WP_258810025.1">
    <property type="nucleotide sequence ID" value="NZ_JANUGU010000001.1"/>
</dbReference>
<dbReference type="EMBL" id="JANUGU010000001">
    <property type="protein sequence ID" value="MCS0656851.1"/>
    <property type="molecule type" value="Genomic_DNA"/>
</dbReference>
<dbReference type="Pfam" id="PF13343">
    <property type="entry name" value="SBP_bac_6"/>
    <property type="match status" value="1"/>
</dbReference>
<dbReference type="Proteomes" id="UP001204621">
    <property type="component" value="Unassembled WGS sequence"/>
</dbReference>
<feature type="chain" id="PRO_5046270629" evidence="2">
    <location>
        <begin position="20"/>
        <end position="362"/>
    </location>
</feature>
<keyword evidence="4" id="KW-1185">Reference proteome</keyword>
<dbReference type="PANTHER" id="PTHR30006">
    <property type="entry name" value="THIAMINE-BINDING PERIPLASMIC PROTEIN-RELATED"/>
    <property type="match status" value="1"/>
</dbReference>
<protein>
    <submittedName>
        <fullName evidence="3">ABC transporter substrate-binding protein</fullName>
    </submittedName>
</protein>
<evidence type="ECO:0000313" key="3">
    <source>
        <dbReference type="EMBL" id="MCS0656851.1"/>
    </source>
</evidence>
<dbReference type="SUPFAM" id="SSF53850">
    <property type="entry name" value="Periplasmic binding protein-like II"/>
    <property type="match status" value="1"/>
</dbReference>
<accession>A0ABT2CSA7</accession>
<gene>
    <name evidence="3" type="ORF">NX778_02105</name>
</gene>
<comment type="caution">
    <text evidence="3">The sequence shown here is derived from an EMBL/GenBank/DDBJ whole genome shotgun (WGS) entry which is preliminary data.</text>
</comment>
<evidence type="ECO:0000256" key="2">
    <source>
        <dbReference type="SAM" id="SignalP"/>
    </source>
</evidence>
<dbReference type="PANTHER" id="PTHR30006:SF25">
    <property type="entry name" value="PHOSPHOGLYCERATE TRANSPORT REGULATORY PROTEIN PGTC"/>
    <property type="match status" value="1"/>
</dbReference>